<dbReference type="PANTHER" id="PTHR46577:SF2">
    <property type="entry name" value="TRANSCRIPTIONAL REGULATORY PROTEIN"/>
    <property type="match status" value="1"/>
</dbReference>
<evidence type="ECO:0000313" key="7">
    <source>
        <dbReference type="EMBL" id="EGJ50921.1"/>
    </source>
</evidence>
<evidence type="ECO:0000259" key="6">
    <source>
        <dbReference type="PROSITE" id="PS50949"/>
    </source>
</evidence>
<comment type="similarity">
    <text evidence="1">In the C-terminal section; belongs to the class-I pyridoxal-phosphate-dependent aminotransferase family.</text>
</comment>
<keyword evidence="4" id="KW-0238">DNA-binding</keyword>
<dbReference type="InterPro" id="IPR015422">
    <property type="entry name" value="PyrdxlP-dep_Trfase_small"/>
</dbReference>
<dbReference type="GO" id="GO:0030170">
    <property type="term" value="F:pyridoxal phosphate binding"/>
    <property type="evidence" value="ECO:0007669"/>
    <property type="project" value="InterPro"/>
</dbReference>
<sequence>MSSEQFLYSQVEQAIVERIRRGALLPGQRLPSLRALSRRMGMSLATVSQAYAELERKGMVEARPRSGYFVRPAMREPKPPVCSPSLASTPREVTRAALIRSVLDALGRTDLLPLGVSLPQSELLPIKALSRCLTEVMRSRASRALDYEPVTGYPELLRQIVMLDMDNGPAAPGELVITNGAMEALHIALRCVTRPGDNVIIQSPTYYCFLQLLESLQLRAIEIPSCPEGGIDPASLDQALHSFSVAACVLTPNFNNPDGSLTSEEAKAEIVELLARRSIPLIEDEVYAELHFGPSRPPSCARYDKQGLVLTCSSFSKTLAPGFRVGWLRPGRFHEQALAVKITTNVCTASPMQIAVAEYLRSGAYTRHLRRLRQRLAEQAATMRLAIGRHFPPGTRVTSPRGGMQLWLELPGEADGIEYFRRARAERIGVCPGSIFSARDGFRSFVRICCGNIWSEEMEKGLKTLGRLAGELTG</sequence>
<proteinExistence type="inferred from homology"/>
<dbReference type="PANTHER" id="PTHR46577">
    <property type="entry name" value="HTH-TYPE TRANSCRIPTIONAL REGULATORY PROTEIN GABR"/>
    <property type="match status" value="1"/>
</dbReference>
<dbReference type="Gene3D" id="3.40.640.10">
    <property type="entry name" value="Type I PLP-dependent aspartate aminotransferase-like (Major domain)"/>
    <property type="match status" value="1"/>
</dbReference>
<dbReference type="Proteomes" id="UP000007844">
    <property type="component" value="Chromosome"/>
</dbReference>
<dbReference type="InterPro" id="IPR000524">
    <property type="entry name" value="Tscrpt_reg_HTH_GntR"/>
</dbReference>
<dbReference type="CDD" id="cd00609">
    <property type="entry name" value="AAT_like"/>
    <property type="match status" value="1"/>
</dbReference>
<evidence type="ECO:0000256" key="3">
    <source>
        <dbReference type="ARBA" id="ARBA00023015"/>
    </source>
</evidence>
<dbReference type="InterPro" id="IPR015421">
    <property type="entry name" value="PyrdxlP-dep_Trfase_major"/>
</dbReference>
<dbReference type="InterPro" id="IPR051446">
    <property type="entry name" value="HTH_trans_reg/aminotransferase"/>
</dbReference>
<dbReference type="eggNOG" id="COG1167">
    <property type="taxonomic scope" value="Bacteria"/>
</dbReference>
<keyword evidence="7" id="KW-0808">Transferase</keyword>
<evidence type="ECO:0000313" key="8">
    <source>
        <dbReference type="Proteomes" id="UP000007844"/>
    </source>
</evidence>
<evidence type="ECO:0000256" key="5">
    <source>
        <dbReference type="ARBA" id="ARBA00023163"/>
    </source>
</evidence>
<gene>
    <name evidence="7" type="ORF">Desaf_2602</name>
</gene>
<dbReference type="InterPro" id="IPR015424">
    <property type="entry name" value="PyrdxlP-dep_Trfase"/>
</dbReference>
<dbReference type="SUPFAM" id="SSF53383">
    <property type="entry name" value="PLP-dependent transferases"/>
    <property type="match status" value="1"/>
</dbReference>
<dbReference type="InterPro" id="IPR004839">
    <property type="entry name" value="Aminotransferase_I/II_large"/>
</dbReference>
<keyword evidence="3" id="KW-0805">Transcription regulation</keyword>
<dbReference type="GO" id="GO:0003677">
    <property type="term" value="F:DNA binding"/>
    <property type="evidence" value="ECO:0007669"/>
    <property type="project" value="UniProtKB-KW"/>
</dbReference>
<dbReference type="KEGG" id="daf:Desaf_2602"/>
<dbReference type="InterPro" id="IPR036388">
    <property type="entry name" value="WH-like_DNA-bd_sf"/>
</dbReference>
<evidence type="ECO:0000256" key="4">
    <source>
        <dbReference type="ARBA" id="ARBA00023125"/>
    </source>
</evidence>
<dbReference type="PROSITE" id="PS50949">
    <property type="entry name" value="HTH_GNTR"/>
    <property type="match status" value="1"/>
</dbReference>
<evidence type="ECO:0000256" key="2">
    <source>
        <dbReference type="ARBA" id="ARBA00022898"/>
    </source>
</evidence>
<accession>F3YZW6</accession>
<protein>
    <submittedName>
        <fullName evidence="7">Transcriptional regulator, GntR family with aminotransferase domain-containing protein</fullName>
    </submittedName>
</protein>
<evidence type="ECO:0000256" key="1">
    <source>
        <dbReference type="ARBA" id="ARBA00005384"/>
    </source>
</evidence>
<dbReference type="Pfam" id="PF00155">
    <property type="entry name" value="Aminotran_1_2"/>
    <property type="match status" value="1"/>
</dbReference>
<dbReference type="CDD" id="cd07377">
    <property type="entry name" value="WHTH_GntR"/>
    <property type="match status" value="1"/>
</dbReference>
<keyword evidence="5" id="KW-0804">Transcription</keyword>
<reference evidence="7 8" key="1">
    <citation type="journal article" date="2011" name="J. Bacteriol.">
        <title>Genome sequence of the mercury-methylating and pleomorphic Desulfovibrio africanus Strain Walvis Bay.</title>
        <authorList>
            <person name="Brown S.D."/>
            <person name="Wall J.D."/>
            <person name="Kucken A.M."/>
            <person name="Gilmour C.C."/>
            <person name="Podar M."/>
            <person name="Brandt C.C."/>
            <person name="Teshima H."/>
            <person name="Detter J.C."/>
            <person name="Han C.S."/>
            <person name="Land M.L."/>
            <person name="Lucas S."/>
            <person name="Han J."/>
            <person name="Pennacchio L."/>
            <person name="Nolan M."/>
            <person name="Pitluck S."/>
            <person name="Woyke T."/>
            <person name="Goodwin L."/>
            <person name="Palumbo A.V."/>
            <person name="Elias D.A."/>
        </authorList>
    </citation>
    <scope>NUCLEOTIDE SEQUENCE [LARGE SCALE GENOMIC DNA]</scope>
    <source>
        <strain evidence="7 8">Walvis Bay</strain>
    </source>
</reference>
<feature type="domain" description="HTH gntR-type" evidence="6">
    <location>
        <begin position="5"/>
        <end position="73"/>
    </location>
</feature>
<dbReference type="RefSeq" id="WP_014260615.1">
    <property type="nucleotide sequence ID" value="NC_016629.1"/>
</dbReference>
<dbReference type="Gene3D" id="3.90.1150.10">
    <property type="entry name" value="Aspartate Aminotransferase, domain 1"/>
    <property type="match status" value="1"/>
</dbReference>
<dbReference type="HOGENOM" id="CLU_017584_0_0_7"/>
<organism evidence="7 8">
    <name type="scientific">Desulfocurvibacter africanus subsp. africanus str. Walvis Bay</name>
    <dbReference type="NCBI Taxonomy" id="690850"/>
    <lineage>
        <taxon>Bacteria</taxon>
        <taxon>Pseudomonadati</taxon>
        <taxon>Thermodesulfobacteriota</taxon>
        <taxon>Desulfovibrionia</taxon>
        <taxon>Desulfovibrionales</taxon>
        <taxon>Desulfovibrionaceae</taxon>
        <taxon>Desulfocurvibacter</taxon>
    </lineage>
</organism>
<dbReference type="AlphaFoldDB" id="F3YZW6"/>
<name>F3YZW6_DESAF</name>
<keyword evidence="8" id="KW-1185">Reference proteome</keyword>
<keyword evidence="7" id="KW-0032">Aminotransferase</keyword>
<dbReference type="GO" id="GO:0008483">
    <property type="term" value="F:transaminase activity"/>
    <property type="evidence" value="ECO:0007669"/>
    <property type="project" value="UniProtKB-KW"/>
</dbReference>
<dbReference type="InterPro" id="IPR036390">
    <property type="entry name" value="WH_DNA-bd_sf"/>
</dbReference>
<dbReference type="SMART" id="SM00345">
    <property type="entry name" value="HTH_GNTR"/>
    <property type="match status" value="1"/>
</dbReference>
<dbReference type="STRING" id="690850.Desaf_2602"/>
<dbReference type="GO" id="GO:0003700">
    <property type="term" value="F:DNA-binding transcription factor activity"/>
    <property type="evidence" value="ECO:0007669"/>
    <property type="project" value="InterPro"/>
</dbReference>
<keyword evidence="2" id="KW-0663">Pyridoxal phosphate</keyword>
<dbReference type="SUPFAM" id="SSF46785">
    <property type="entry name" value="Winged helix' DNA-binding domain"/>
    <property type="match status" value="1"/>
</dbReference>
<dbReference type="Gene3D" id="1.10.10.10">
    <property type="entry name" value="Winged helix-like DNA-binding domain superfamily/Winged helix DNA-binding domain"/>
    <property type="match status" value="1"/>
</dbReference>
<dbReference type="Pfam" id="PF00392">
    <property type="entry name" value="GntR"/>
    <property type="match status" value="1"/>
</dbReference>
<dbReference type="EMBL" id="CP003221">
    <property type="protein sequence ID" value="EGJ50921.1"/>
    <property type="molecule type" value="Genomic_DNA"/>
</dbReference>